<protein>
    <submittedName>
        <fullName evidence="1">Uncharacterized protein</fullName>
    </submittedName>
</protein>
<organism evidence="1">
    <name type="scientific">Timema bartmani</name>
    <dbReference type="NCBI Taxonomy" id="61472"/>
    <lineage>
        <taxon>Eukaryota</taxon>
        <taxon>Metazoa</taxon>
        <taxon>Ecdysozoa</taxon>
        <taxon>Arthropoda</taxon>
        <taxon>Hexapoda</taxon>
        <taxon>Insecta</taxon>
        <taxon>Pterygota</taxon>
        <taxon>Neoptera</taxon>
        <taxon>Polyneoptera</taxon>
        <taxon>Phasmatodea</taxon>
        <taxon>Timematodea</taxon>
        <taxon>Timematoidea</taxon>
        <taxon>Timematidae</taxon>
        <taxon>Timema</taxon>
    </lineage>
</organism>
<accession>A0A7R9FBK1</accession>
<reference evidence="1" key="1">
    <citation type="submission" date="2020-11" db="EMBL/GenBank/DDBJ databases">
        <authorList>
            <person name="Tran Van P."/>
        </authorList>
    </citation>
    <scope>NUCLEOTIDE SEQUENCE</scope>
</reference>
<gene>
    <name evidence="1" type="ORF">TBIB3V08_LOCUS11909</name>
</gene>
<dbReference type="EMBL" id="OD572145">
    <property type="protein sequence ID" value="CAD7449636.1"/>
    <property type="molecule type" value="Genomic_DNA"/>
</dbReference>
<dbReference type="AlphaFoldDB" id="A0A7R9FBK1"/>
<sequence length="82" mass="9041">MTRDQISEFLKLVEEFVKRFYEEGPGAVGQDLEQGAKLMEVFWLSSSGEKYGDACCRITPVLVDMAPIVTSLPPDASILSSL</sequence>
<proteinExistence type="predicted"/>
<evidence type="ECO:0000313" key="1">
    <source>
        <dbReference type="EMBL" id="CAD7449636.1"/>
    </source>
</evidence>
<name>A0A7R9FBK1_9NEOP</name>